<dbReference type="Proteomes" id="UP000228934">
    <property type="component" value="Unassembled WGS sequence"/>
</dbReference>
<keyword evidence="2" id="KW-1185">Reference proteome</keyword>
<organism evidence="1 2">
    <name type="scientific">Aquarana catesbeiana</name>
    <name type="common">American bullfrog</name>
    <name type="synonym">Rana catesbeiana</name>
    <dbReference type="NCBI Taxonomy" id="8400"/>
    <lineage>
        <taxon>Eukaryota</taxon>
        <taxon>Metazoa</taxon>
        <taxon>Chordata</taxon>
        <taxon>Craniata</taxon>
        <taxon>Vertebrata</taxon>
        <taxon>Euteleostomi</taxon>
        <taxon>Amphibia</taxon>
        <taxon>Batrachia</taxon>
        <taxon>Anura</taxon>
        <taxon>Neobatrachia</taxon>
        <taxon>Ranoidea</taxon>
        <taxon>Ranidae</taxon>
        <taxon>Aquarana</taxon>
    </lineage>
</organism>
<protein>
    <submittedName>
        <fullName evidence="1">Uncharacterized protein</fullName>
    </submittedName>
</protein>
<dbReference type="EMBL" id="KV928820">
    <property type="protein sequence ID" value="PIO33014.1"/>
    <property type="molecule type" value="Genomic_DNA"/>
</dbReference>
<accession>A0A2G9RYX2</accession>
<gene>
    <name evidence="1" type="ORF">AB205_0190000</name>
</gene>
<evidence type="ECO:0000313" key="2">
    <source>
        <dbReference type="Proteomes" id="UP000228934"/>
    </source>
</evidence>
<evidence type="ECO:0000313" key="1">
    <source>
        <dbReference type="EMBL" id="PIO33014.1"/>
    </source>
</evidence>
<sequence>MKMIFGNRQIEDQTLHLQGTGLKWRIQYNPQSGLSLQLLRKKTFPPVFCLVIPMKMRL</sequence>
<proteinExistence type="predicted"/>
<name>A0A2G9RYX2_AQUCT</name>
<reference evidence="2" key="1">
    <citation type="journal article" date="2017" name="Nat. Commun.">
        <title>The North American bullfrog draft genome provides insight into hormonal regulation of long noncoding RNA.</title>
        <authorList>
            <person name="Hammond S.A."/>
            <person name="Warren R.L."/>
            <person name="Vandervalk B.P."/>
            <person name="Kucuk E."/>
            <person name="Khan H."/>
            <person name="Gibb E.A."/>
            <person name="Pandoh P."/>
            <person name="Kirk H."/>
            <person name="Zhao Y."/>
            <person name="Jones M."/>
            <person name="Mungall A.J."/>
            <person name="Coope R."/>
            <person name="Pleasance S."/>
            <person name="Moore R.A."/>
            <person name="Holt R.A."/>
            <person name="Round J.M."/>
            <person name="Ohora S."/>
            <person name="Walle B.V."/>
            <person name="Veldhoen N."/>
            <person name="Helbing C.C."/>
            <person name="Birol I."/>
        </authorList>
    </citation>
    <scope>NUCLEOTIDE SEQUENCE [LARGE SCALE GENOMIC DNA]</scope>
</reference>
<dbReference type="AlphaFoldDB" id="A0A2G9RYX2"/>